<dbReference type="EMBL" id="CYKH01002009">
    <property type="protein sequence ID" value="CUG92124.1"/>
    <property type="molecule type" value="Genomic_DNA"/>
</dbReference>
<protein>
    <submittedName>
        <fullName evidence="7">Delta-1-pyrroline-5-carboxylate reductase, putative</fullName>
    </submittedName>
</protein>
<name>A0A0S4JQ86_BODSA</name>
<evidence type="ECO:0000256" key="1">
    <source>
        <dbReference type="ARBA" id="ARBA00005525"/>
    </source>
</evidence>
<dbReference type="InterPro" id="IPR028939">
    <property type="entry name" value="P5C_Rdtase_cat_N"/>
</dbReference>
<accession>A0A0S4JQ86</accession>
<feature type="domain" description="Pyrroline-5-carboxylate reductase catalytic N-terminal" evidence="5">
    <location>
        <begin position="10"/>
        <end position="107"/>
    </location>
</feature>
<dbReference type="InterPro" id="IPR036291">
    <property type="entry name" value="NAD(P)-bd_dom_sf"/>
</dbReference>
<evidence type="ECO:0000259" key="6">
    <source>
        <dbReference type="Pfam" id="PF14748"/>
    </source>
</evidence>
<dbReference type="VEuPathDB" id="TriTrypDB:BSAL_35640"/>
<dbReference type="PANTHER" id="PTHR11645">
    <property type="entry name" value="PYRROLINE-5-CARBOXYLATE REDUCTASE"/>
    <property type="match status" value="1"/>
</dbReference>
<dbReference type="Pfam" id="PF03807">
    <property type="entry name" value="F420_oxidored"/>
    <property type="match status" value="1"/>
</dbReference>
<feature type="domain" description="Pyrroline-5-carboxylate reductase dimerisation" evidence="6">
    <location>
        <begin position="174"/>
        <end position="273"/>
    </location>
</feature>
<dbReference type="SUPFAM" id="SSF51735">
    <property type="entry name" value="NAD(P)-binding Rossmann-fold domains"/>
    <property type="match status" value="1"/>
</dbReference>
<dbReference type="HAMAP" id="MF_01925">
    <property type="entry name" value="P5C_reductase"/>
    <property type="match status" value="1"/>
</dbReference>
<dbReference type="AlphaFoldDB" id="A0A0S4JQ86"/>
<reference evidence="8" key="1">
    <citation type="submission" date="2015-09" db="EMBL/GenBank/DDBJ databases">
        <authorList>
            <consortium name="Pathogen Informatics"/>
        </authorList>
    </citation>
    <scope>NUCLEOTIDE SEQUENCE [LARGE SCALE GENOMIC DNA]</scope>
    <source>
        <strain evidence="8">Lake Konstanz</strain>
    </source>
</reference>
<evidence type="ECO:0000256" key="2">
    <source>
        <dbReference type="ARBA" id="ARBA00022857"/>
    </source>
</evidence>
<dbReference type="InterPro" id="IPR000304">
    <property type="entry name" value="Pyrroline-COOH_reductase"/>
</dbReference>
<keyword evidence="3" id="KW-0560">Oxidoreductase</keyword>
<keyword evidence="8" id="KW-1185">Reference proteome</keyword>
<dbReference type="GO" id="GO:0055129">
    <property type="term" value="P:L-proline biosynthetic process"/>
    <property type="evidence" value="ECO:0007669"/>
    <property type="project" value="TreeGrafter"/>
</dbReference>
<evidence type="ECO:0000256" key="4">
    <source>
        <dbReference type="PIRSR" id="PIRSR000193-1"/>
    </source>
</evidence>
<dbReference type="Proteomes" id="UP000051952">
    <property type="component" value="Unassembled WGS sequence"/>
</dbReference>
<sequence length="281" mass="29113">MTSDILANKKFCFVGAGAMAGAIVGGILRNKLIAPENISMIAPSDATRNKVKALYKGVVVSAAASNVLPAADVVFLAVKPQVAPEVMESIKQYLKPTGVLVVSVMAGFTVAGLETALDGKQQHRMIRTMPNTNLLAGHGCVGYSTASNVTAQDEAVVNKIFGSLGFCAKVTEMQLLGVTGLAGSGPAYVATFIEALSDAGVKNGLPRALSNKYAFHTVFGTAKLLLESDLSTLQVKEMVCSPGGTTIAGIEALEKNGLRYATMSAVNASAEKSLLMAKSKV</sequence>
<dbReference type="OMA" id="TRDMAHR"/>
<dbReference type="SUPFAM" id="SSF48179">
    <property type="entry name" value="6-phosphogluconate dehydrogenase C-terminal domain-like"/>
    <property type="match status" value="1"/>
</dbReference>
<evidence type="ECO:0000313" key="7">
    <source>
        <dbReference type="EMBL" id="CUG92124.1"/>
    </source>
</evidence>
<dbReference type="InterPro" id="IPR029036">
    <property type="entry name" value="P5CR_dimer"/>
</dbReference>
<dbReference type="InterPro" id="IPR008927">
    <property type="entry name" value="6-PGluconate_DH-like_C_sf"/>
</dbReference>
<evidence type="ECO:0000259" key="5">
    <source>
        <dbReference type="Pfam" id="PF03807"/>
    </source>
</evidence>
<dbReference type="Gene3D" id="1.10.3730.10">
    <property type="entry name" value="ProC C-terminal domain-like"/>
    <property type="match status" value="1"/>
</dbReference>
<organism evidence="7 8">
    <name type="scientific">Bodo saltans</name>
    <name type="common">Flagellated protozoan</name>
    <dbReference type="NCBI Taxonomy" id="75058"/>
    <lineage>
        <taxon>Eukaryota</taxon>
        <taxon>Discoba</taxon>
        <taxon>Euglenozoa</taxon>
        <taxon>Kinetoplastea</taxon>
        <taxon>Metakinetoplastina</taxon>
        <taxon>Eubodonida</taxon>
        <taxon>Bodonidae</taxon>
        <taxon>Bodo</taxon>
    </lineage>
</organism>
<dbReference type="Gene3D" id="3.40.50.720">
    <property type="entry name" value="NAD(P)-binding Rossmann-like Domain"/>
    <property type="match status" value="1"/>
</dbReference>
<dbReference type="PIRSF" id="PIRSF000193">
    <property type="entry name" value="Pyrrol-5-carb_rd"/>
    <property type="match status" value="1"/>
</dbReference>
<dbReference type="PANTHER" id="PTHR11645:SF0">
    <property type="entry name" value="PYRROLINE-5-CARBOXYLATE REDUCTASE 3"/>
    <property type="match status" value="1"/>
</dbReference>
<keyword evidence="2 4" id="KW-0521">NADP</keyword>
<comment type="similarity">
    <text evidence="1">Belongs to the pyrroline-5-carboxylate reductase family.</text>
</comment>
<evidence type="ECO:0000256" key="3">
    <source>
        <dbReference type="ARBA" id="ARBA00023002"/>
    </source>
</evidence>
<dbReference type="OrthoDB" id="10263291at2759"/>
<feature type="binding site" evidence="4">
    <location>
        <begin position="77"/>
        <end position="80"/>
    </location>
    <ligand>
        <name>NADP(+)</name>
        <dbReference type="ChEBI" id="CHEBI:58349"/>
    </ligand>
</feature>
<proteinExistence type="inferred from homology"/>
<gene>
    <name evidence="7" type="ORF">BSAL_35640</name>
</gene>
<dbReference type="FunFam" id="1.10.3730.10:FF:000001">
    <property type="entry name" value="Pyrroline-5-carboxylate reductase"/>
    <property type="match status" value="1"/>
</dbReference>
<dbReference type="Pfam" id="PF14748">
    <property type="entry name" value="P5CR_dimer"/>
    <property type="match status" value="1"/>
</dbReference>
<evidence type="ECO:0000313" key="8">
    <source>
        <dbReference type="Proteomes" id="UP000051952"/>
    </source>
</evidence>
<dbReference type="GO" id="GO:0004735">
    <property type="term" value="F:pyrroline-5-carboxylate reductase activity"/>
    <property type="evidence" value="ECO:0007669"/>
    <property type="project" value="InterPro"/>
</dbReference>
<dbReference type="NCBIfam" id="TIGR00112">
    <property type="entry name" value="proC"/>
    <property type="match status" value="1"/>
</dbReference>